<name>A0ABR1WBQ8_9PEZI</name>
<feature type="domain" description="Clr5" evidence="2">
    <location>
        <begin position="23"/>
        <end position="72"/>
    </location>
</feature>
<dbReference type="EMBL" id="JAQQWN010000006">
    <property type="protein sequence ID" value="KAK8080939.1"/>
    <property type="molecule type" value="Genomic_DNA"/>
</dbReference>
<comment type="caution">
    <text evidence="3">The sequence shown here is derived from an EMBL/GenBank/DDBJ whole genome shotgun (WGS) entry which is preliminary data.</text>
</comment>
<dbReference type="GeneID" id="92046132"/>
<reference evidence="3 4" key="1">
    <citation type="submission" date="2023-01" db="EMBL/GenBank/DDBJ databases">
        <title>Analysis of 21 Apiospora genomes using comparative genomics revels a genus with tremendous synthesis potential of carbohydrate active enzymes and secondary metabolites.</title>
        <authorList>
            <person name="Sorensen T."/>
        </authorList>
    </citation>
    <scope>NUCLEOTIDE SEQUENCE [LARGE SCALE GENOMIC DNA]</scope>
    <source>
        <strain evidence="3 4">CBS 114990</strain>
    </source>
</reference>
<dbReference type="Pfam" id="PF14420">
    <property type="entry name" value="Clr5"/>
    <property type="match status" value="1"/>
</dbReference>
<dbReference type="InterPro" id="IPR025676">
    <property type="entry name" value="Clr5_dom"/>
</dbReference>
<evidence type="ECO:0000313" key="4">
    <source>
        <dbReference type="Proteomes" id="UP001433268"/>
    </source>
</evidence>
<dbReference type="RefSeq" id="XP_066668414.1">
    <property type="nucleotide sequence ID" value="XM_066813072.1"/>
</dbReference>
<dbReference type="Proteomes" id="UP001433268">
    <property type="component" value="Unassembled WGS sequence"/>
</dbReference>
<gene>
    <name evidence="3" type="ORF">PG997_008757</name>
</gene>
<accession>A0ABR1WBQ8</accession>
<feature type="region of interest" description="Disordered" evidence="1">
    <location>
        <begin position="77"/>
        <end position="123"/>
    </location>
</feature>
<evidence type="ECO:0000313" key="3">
    <source>
        <dbReference type="EMBL" id="KAK8080939.1"/>
    </source>
</evidence>
<proteinExistence type="predicted"/>
<sequence length="657" mass="73562">MAGVAFIQCTGEPVQLQSARIPPAVWEEKKPQIISLFERHTLNDVMEKMAEAGFKPSRRQYIYQLQQWGITKYKANQGKKCDTNDAPNSKRKHAAIGDTHDGGQHPPSSSPSSQVASPSKRPKVAAHFVIGPDQEVDETEVVIEELRRPSPATAVREFWKAVYTSKPSWYAGKRNPETARAVSRLATAARSRQPQESSACACAWDHLTPANIQLYLRDIGEYLCGIGRGEEAFDLYALMLEGPRHPCLGGVYMTVLLSCVHSVNSPEECQWVASFLQRFDAGAAETHHSATWDALILARLFLARKFLRYGSHADAQWHASEARRLRERAFASPSYRSDNKWSTLNSVQDGYSFEVNKECDTANEASWTSNELARRRTGWDYSLLTIELDLLKSELLSHSKVIAERGLDAALCRAIGGEDEATGQITLSAVFFQLLWRTKFDELPQHLGSAWAEETRKAFHGGPRYIPLPNFVGTCCDILARKALQQHQHQLGSSAAKALAAWRDSLRDLDLVGIVSRMDTLEVHSHFVQCFCDRESSSRSETLSNLREPGDDYYSSWSDLINSLNREKAPAKLSSSQQQQQRSLLQGSMGRLNQTLGLPCRSSLASYRNMVEAGLGIDRNRRRTGRDRRKRADDSLPSNMLAMEDFNLSMGRISLLG</sequence>
<keyword evidence="4" id="KW-1185">Reference proteome</keyword>
<feature type="compositionally biased region" description="Low complexity" evidence="1">
    <location>
        <begin position="106"/>
        <end position="119"/>
    </location>
</feature>
<evidence type="ECO:0000259" key="2">
    <source>
        <dbReference type="Pfam" id="PF14420"/>
    </source>
</evidence>
<protein>
    <recommendedName>
        <fullName evidence="2">Clr5 domain-containing protein</fullName>
    </recommendedName>
</protein>
<evidence type="ECO:0000256" key="1">
    <source>
        <dbReference type="SAM" id="MobiDB-lite"/>
    </source>
</evidence>
<organism evidence="3 4">
    <name type="scientific">Apiospora hydei</name>
    <dbReference type="NCBI Taxonomy" id="1337664"/>
    <lineage>
        <taxon>Eukaryota</taxon>
        <taxon>Fungi</taxon>
        <taxon>Dikarya</taxon>
        <taxon>Ascomycota</taxon>
        <taxon>Pezizomycotina</taxon>
        <taxon>Sordariomycetes</taxon>
        <taxon>Xylariomycetidae</taxon>
        <taxon>Amphisphaeriales</taxon>
        <taxon>Apiosporaceae</taxon>
        <taxon>Apiospora</taxon>
    </lineage>
</organism>